<reference evidence="7 8" key="1">
    <citation type="journal article" date="2019" name="G3 (Bethesda)">
        <title>Sequencing of a Wild Apple (Malus baccata) Genome Unravels the Differences Between Cultivated and Wild Apple Species Regarding Disease Resistance and Cold Tolerance.</title>
        <authorList>
            <person name="Chen X."/>
        </authorList>
    </citation>
    <scope>NUCLEOTIDE SEQUENCE [LARGE SCALE GENOMIC DNA]</scope>
    <source>
        <strain evidence="8">cv. Shandingzi</strain>
        <tissue evidence="7">Leaves</tissue>
    </source>
</reference>
<dbReference type="SMART" id="SM00184">
    <property type="entry name" value="RING"/>
    <property type="match status" value="1"/>
</dbReference>
<keyword evidence="8" id="KW-1185">Reference proteome</keyword>
<comment type="caution">
    <text evidence="7">The sequence shown here is derived from an EMBL/GenBank/DDBJ whole genome shotgun (WGS) entry which is preliminary data.</text>
</comment>
<evidence type="ECO:0000256" key="5">
    <source>
        <dbReference type="SAM" id="Phobius"/>
    </source>
</evidence>
<keyword evidence="3" id="KW-0862">Zinc</keyword>
<dbReference type="PANTHER" id="PTHR45969:SF81">
    <property type="entry name" value="OS08G0157400 PROTEIN"/>
    <property type="match status" value="1"/>
</dbReference>
<evidence type="ECO:0000259" key="6">
    <source>
        <dbReference type="PROSITE" id="PS50089"/>
    </source>
</evidence>
<feature type="domain" description="RING-type" evidence="6">
    <location>
        <begin position="110"/>
        <end position="153"/>
    </location>
</feature>
<dbReference type="Pfam" id="PF13639">
    <property type="entry name" value="zf-RING_2"/>
    <property type="match status" value="1"/>
</dbReference>
<evidence type="ECO:0000313" key="8">
    <source>
        <dbReference type="Proteomes" id="UP000315295"/>
    </source>
</evidence>
<dbReference type="AlphaFoldDB" id="A0A540NP27"/>
<evidence type="ECO:0000313" key="7">
    <source>
        <dbReference type="EMBL" id="TQE12798.1"/>
    </source>
</evidence>
<dbReference type="PROSITE" id="PS50089">
    <property type="entry name" value="ZF_RING_2"/>
    <property type="match status" value="1"/>
</dbReference>
<evidence type="ECO:0000256" key="4">
    <source>
        <dbReference type="PROSITE-ProRule" id="PRU00175"/>
    </source>
</evidence>
<evidence type="ECO:0000256" key="1">
    <source>
        <dbReference type="ARBA" id="ARBA00022723"/>
    </source>
</evidence>
<protein>
    <recommendedName>
        <fullName evidence="6">RING-type domain-containing protein</fullName>
    </recommendedName>
</protein>
<keyword evidence="5" id="KW-0472">Membrane</keyword>
<dbReference type="GO" id="GO:0008270">
    <property type="term" value="F:zinc ion binding"/>
    <property type="evidence" value="ECO:0007669"/>
    <property type="project" value="UniProtKB-KW"/>
</dbReference>
<dbReference type="InterPro" id="IPR011016">
    <property type="entry name" value="Znf_RING-CH"/>
</dbReference>
<keyword evidence="5" id="KW-1133">Transmembrane helix</keyword>
<organism evidence="7 8">
    <name type="scientific">Malus baccata</name>
    <name type="common">Siberian crab apple</name>
    <name type="synonym">Pyrus baccata</name>
    <dbReference type="NCBI Taxonomy" id="106549"/>
    <lineage>
        <taxon>Eukaryota</taxon>
        <taxon>Viridiplantae</taxon>
        <taxon>Streptophyta</taxon>
        <taxon>Embryophyta</taxon>
        <taxon>Tracheophyta</taxon>
        <taxon>Spermatophyta</taxon>
        <taxon>Magnoliopsida</taxon>
        <taxon>eudicotyledons</taxon>
        <taxon>Gunneridae</taxon>
        <taxon>Pentapetalae</taxon>
        <taxon>rosids</taxon>
        <taxon>fabids</taxon>
        <taxon>Rosales</taxon>
        <taxon>Rosaceae</taxon>
        <taxon>Amygdaloideae</taxon>
        <taxon>Maleae</taxon>
        <taxon>Malus</taxon>
    </lineage>
</organism>
<dbReference type="GO" id="GO:0061630">
    <property type="term" value="F:ubiquitin protein ligase activity"/>
    <property type="evidence" value="ECO:0007669"/>
    <property type="project" value="TreeGrafter"/>
</dbReference>
<keyword evidence="2 4" id="KW-0863">Zinc-finger</keyword>
<dbReference type="InterPro" id="IPR013083">
    <property type="entry name" value="Znf_RING/FYVE/PHD"/>
</dbReference>
<feature type="transmembrane region" description="Helical" evidence="5">
    <location>
        <begin position="20"/>
        <end position="41"/>
    </location>
</feature>
<dbReference type="EMBL" id="VIEB01000015">
    <property type="protein sequence ID" value="TQE12798.1"/>
    <property type="molecule type" value="Genomic_DNA"/>
</dbReference>
<dbReference type="InterPro" id="IPR001841">
    <property type="entry name" value="Znf_RING"/>
</dbReference>
<dbReference type="Gene3D" id="3.30.40.10">
    <property type="entry name" value="Zinc/RING finger domain, C3HC4 (zinc finger)"/>
    <property type="match status" value="1"/>
</dbReference>
<dbReference type="SMART" id="SM00744">
    <property type="entry name" value="RINGv"/>
    <property type="match status" value="1"/>
</dbReference>
<dbReference type="SUPFAM" id="SSF57850">
    <property type="entry name" value="RING/U-box"/>
    <property type="match status" value="1"/>
</dbReference>
<sequence>MAFCVGIKMQKWSCKTLTTVLVLVHCIKILVIVALSHLGILQPFQQMTEPTTDSMENHPTNSILVFDRLYPSIPPVPLHILTACIKRLPVVEFGQVFEKITKHETQETVCSICLECIERSHEVREQCNCDHVFHRECLDSWVNQGQMTCPLCRALLFPAKRETTSCGGENSGTMERDGYLSRLEFIVR</sequence>
<gene>
    <name evidence="7" type="ORF">C1H46_001444</name>
</gene>
<dbReference type="PANTHER" id="PTHR45969">
    <property type="entry name" value="RING ZINC FINGER PROTEIN-RELATED"/>
    <property type="match status" value="1"/>
</dbReference>
<accession>A0A540NP27</accession>
<keyword evidence="1" id="KW-0479">Metal-binding</keyword>
<keyword evidence="5" id="KW-0812">Transmembrane</keyword>
<name>A0A540NP27_MALBA</name>
<dbReference type="GO" id="GO:0016567">
    <property type="term" value="P:protein ubiquitination"/>
    <property type="evidence" value="ECO:0007669"/>
    <property type="project" value="TreeGrafter"/>
</dbReference>
<evidence type="ECO:0000256" key="2">
    <source>
        <dbReference type="ARBA" id="ARBA00022771"/>
    </source>
</evidence>
<dbReference type="Proteomes" id="UP000315295">
    <property type="component" value="Unassembled WGS sequence"/>
</dbReference>
<evidence type="ECO:0000256" key="3">
    <source>
        <dbReference type="ARBA" id="ARBA00022833"/>
    </source>
</evidence>
<proteinExistence type="predicted"/>